<evidence type="ECO:0000313" key="2">
    <source>
        <dbReference type="EMBL" id="MBO1916578.1"/>
    </source>
</evidence>
<feature type="domain" description="Bacterial Ig" evidence="1">
    <location>
        <begin position="3"/>
        <end position="39"/>
    </location>
</feature>
<protein>
    <recommendedName>
        <fullName evidence="1">Bacterial Ig domain-containing protein</fullName>
    </recommendedName>
</protein>
<dbReference type="InterPro" id="IPR041498">
    <property type="entry name" value="Big_6"/>
</dbReference>
<name>A0A939NBG4_PRORE</name>
<dbReference type="AlphaFoldDB" id="A0A939NBG4"/>
<dbReference type="Proteomes" id="UP000664477">
    <property type="component" value="Unassembled WGS sequence"/>
</dbReference>
<evidence type="ECO:0000313" key="3">
    <source>
        <dbReference type="Proteomes" id="UP000664477"/>
    </source>
</evidence>
<dbReference type="EMBL" id="JAGETQ010000158">
    <property type="protein sequence ID" value="MBO1916578.1"/>
    <property type="molecule type" value="Genomic_DNA"/>
</dbReference>
<dbReference type="Pfam" id="PF17936">
    <property type="entry name" value="Big_6"/>
    <property type="match status" value="1"/>
</dbReference>
<reference evidence="2" key="1">
    <citation type="submission" date="2021-03" db="EMBL/GenBank/DDBJ databases">
        <title>Molecular epidemiology and mechanisms of colistin and carbapenem resistance in Enterobacteriaceae from clinical isolates, the environment and porcine samples in Pretoria, South Africa.</title>
        <authorList>
            <person name="Bogoshi D."/>
            <person name="Mbelle N.M."/>
            <person name="Naidoo V."/>
            <person name="Osei Sekyere J."/>
        </authorList>
    </citation>
    <scope>NUCLEOTIDE SEQUENCE</scope>
    <source>
        <strain evidence="2">C052</strain>
    </source>
</reference>
<gene>
    <name evidence="2" type="ORF">J4727_17970</name>
</gene>
<accession>A0A939NBG4</accession>
<evidence type="ECO:0000259" key="1">
    <source>
        <dbReference type="Pfam" id="PF17936"/>
    </source>
</evidence>
<sequence length="42" mass="4325">MIFNQNDLTLTGTTSVASLVTIKDINGKTLGTTKANNQGVGS</sequence>
<comment type="caution">
    <text evidence="2">The sequence shown here is derived from an EMBL/GenBank/DDBJ whole genome shotgun (WGS) entry which is preliminary data.</text>
</comment>
<proteinExistence type="predicted"/>
<organism evidence="2 3">
    <name type="scientific">Providencia rettgeri</name>
    <dbReference type="NCBI Taxonomy" id="587"/>
    <lineage>
        <taxon>Bacteria</taxon>
        <taxon>Pseudomonadati</taxon>
        <taxon>Pseudomonadota</taxon>
        <taxon>Gammaproteobacteria</taxon>
        <taxon>Enterobacterales</taxon>
        <taxon>Morganellaceae</taxon>
        <taxon>Providencia</taxon>
    </lineage>
</organism>